<evidence type="ECO:0000313" key="1">
    <source>
        <dbReference type="EMBL" id="QHT80746.1"/>
    </source>
</evidence>
<accession>A0A6C0HKV0</accession>
<name>A0A6C0HKV0_9ZZZZ</name>
<dbReference type="EMBL" id="MN739974">
    <property type="protein sequence ID" value="QHT80746.1"/>
    <property type="molecule type" value="Genomic_DNA"/>
</dbReference>
<protein>
    <submittedName>
        <fullName evidence="1">Uncharacterized protein</fullName>
    </submittedName>
</protein>
<sequence length="140" mass="15037">MSKMSLTVEQEVAVQLVYGDARAAAELILKNESMSDYMKVTKLMSELMKILERARPNGAKLSGANKKAVALALLGRLISEVVQESSMLASLLSTVESVGEHLLETLADIGRSLNLSVEQEKVAEAVCDGCCAVLQAILKK</sequence>
<reference evidence="1" key="1">
    <citation type="journal article" date="2020" name="Nature">
        <title>Giant virus diversity and host interactions through global metagenomics.</title>
        <authorList>
            <person name="Schulz F."/>
            <person name="Roux S."/>
            <person name="Paez-Espino D."/>
            <person name="Jungbluth S."/>
            <person name="Walsh D.A."/>
            <person name="Denef V.J."/>
            <person name="McMahon K.D."/>
            <person name="Konstantinidis K.T."/>
            <person name="Eloe-Fadrosh E.A."/>
            <person name="Kyrpides N.C."/>
            <person name="Woyke T."/>
        </authorList>
    </citation>
    <scope>NUCLEOTIDE SEQUENCE</scope>
    <source>
        <strain evidence="1">GVMAG-M-3300023184-121</strain>
    </source>
</reference>
<proteinExistence type="predicted"/>
<dbReference type="AlphaFoldDB" id="A0A6C0HKV0"/>
<organism evidence="1">
    <name type="scientific">viral metagenome</name>
    <dbReference type="NCBI Taxonomy" id="1070528"/>
    <lineage>
        <taxon>unclassified sequences</taxon>
        <taxon>metagenomes</taxon>
        <taxon>organismal metagenomes</taxon>
    </lineage>
</organism>